<name>A0A328FGG0_9BACT</name>
<organism evidence="1 2">
    <name type="scientific">Desulfobacter hydrogenophilus</name>
    <dbReference type="NCBI Taxonomy" id="2291"/>
    <lineage>
        <taxon>Bacteria</taxon>
        <taxon>Pseudomonadati</taxon>
        <taxon>Thermodesulfobacteriota</taxon>
        <taxon>Desulfobacteria</taxon>
        <taxon>Desulfobacterales</taxon>
        <taxon>Desulfobacteraceae</taxon>
        <taxon>Desulfobacter</taxon>
    </lineage>
</organism>
<dbReference type="AlphaFoldDB" id="A0A328FGG0"/>
<proteinExistence type="predicted"/>
<reference evidence="1 2" key="1">
    <citation type="submission" date="2018-06" db="EMBL/GenBank/DDBJ databases">
        <title>Complete Genome Sequence of Desulfobacter hydrogenophilus (DSM3380).</title>
        <authorList>
            <person name="Marietou A."/>
            <person name="Schreiber L."/>
            <person name="Marshall I."/>
            <person name="Jorgensen B."/>
        </authorList>
    </citation>
    <scope>NUCLEOTIDE SEQUENCE [LARGE SCALE GENOMIC DNA]</scope>
    <source>
        <strain evidence="1 2">DSM 3380</strain>
    </source>
</reference>
<sequence length="80" mass="9236">MDTSGGGFVKMDISIGMCNDKTRLSEKSIHLILMWLIFDDHKWLYSWCPVTIRKGQVEGVKKGDVKNQIKFIENLFELAM</sequence>
<gene>
    <name evidence="1" type="ORF">DO021_03030</name>
</gene>
<comment type="caution">
    <text evidence="1">The sequence shown here is derived from an EMBL/GenBank/DDBJ whole genome shotgun (WGS) entry which is preliminary data.</text>
</comment>
<dbReference type="EMBL" id="QLNI01000004">
    <property type="protein sequence ID" value="RAM03499.1"/>
    <property type="molecule type" value="Genomic_DNA"/>
</dbReference>
<dbReference type="Proteomes" id="UP000248798">
    <property type="component" value="Unassembled WGS sequence"/>
</dbReference>
<evidence type="ECO:0000313" key="2">
    <source>
        <dbReference type="Proteomes" id="UP000248798"/>
    </source>
</evidence>
<accession>A0A328FGG0</accession>
<evidence type="ECO:0000313" key="1">
    <source>
        <dbReference type="EMBL" id="RAM03499.1"/>
    </source>
</evidence>
<protein>
    <submittedName>
        <fullName evidence="1">Uncharacterized protein</fullName>
    </submittedName>
</protein>